<evidence type="ECO:0000259" key="6">
    <source>
        <dbReference type="PROSITE" id="PS50157"/>
    </source>
</evidence>
<protein>
    <submittedName>
        <fullName evidence="7">Zinc finger C2H2-type protein</fullName>
    </submittedName>
</protein>
<dbReference type="GO" id="GO:0000978">
    <property type="term" value="F:RNA polymerase II cis-regulatory region sequence-specific DNA binding"/>
    <property type="evidence" value="ECO:0007669"/>
    <property type="project" value="TreeGrafter"/>
</dbReference>
<keyword evidence="1" id="KW-0479">Metal-binding</keyword>
<dbReference type="Gene3D" id="3.30.160.60">
    <property type="entry name" value="Classic Zinc Finger"/>
    <property type="match status" value="1"/>
</dbReference>
<name>A0A8H4IZE6_9PEZI</name>
<accession>A0A8H4IZE6</accession>
<feature type="region of interest" description="Disordered" evidence="5">
    <location>
        <begin position="191"/>
        <end position="298"/>
    </location>
</feature>
<evidence type="ECO:0000256" key="3">
    <source>
        <dbReference type="ARBA" id="ARBA00022833"/>
    </source>
</evidence>
<dbReference type="PANTHER" id="PTHR23235">
    <property type="entry name" value="KRUEPPEL-LIKE TRANSCRIPTION FACTOR"/>
    <property type="match status" value="1"/>
</dbReference>
<evidence type="ECO:0000256" key="5">
    <source>
        <dbReference type="SAM" id="MobiDB-lite"/>
    </source>
</evidence>
<evidence type="ECO:0000256" key="4">
    <source>
        <dbReference type="PROSITE-ProRule" id="PRU00042"/>
    </source>
</evidence>
<comment type="caution">
    <text evidence="7">The sequence shown here is derived from an EMBL/GenBank/DDBJ whole genome shotgun (WGS) entry which is preliminary data.</text>
</comment>
<evidence type="ECO:0000256" key="2">
    <source>
        <dbReference type="ARBA" id="ARBA00022771"/>
    </source>
</evidence>
<dbReference type="Proteomes" id="UP000572817">
    <property type="component" value="Unassembled WGS sequence"/>
</dbReference>
<dbReference type="InterPro" id="IPR013087">
    <property type="entry name" value="Znf_C2H2_type"/>
</dbReference>
<evidence type="ECO:0000256" key="1">
    <source>
        <dbReference type="ARBA" id="ARBA00022723"/>
    </source>
</evidence>
<feature type="compositionally biased region" description="Low complexity" evidence="5">
    <location>
        <begin position="254"/>
        <end position="265"/>
    </location>
</feature>
<dbReference type="GO" id="GO:0000981">
    <property type="term" value="F:DNA-binding transcription factor activity, RNA polymerase II-specific"/>
    <property type="evidence" value="ECO:0007669"/>
    <property type="project" value="TreeGrafter"/>
</dbReference>
<dbReference type="FunFam" id="3.30.160.60:FF:002343">
    <property type="entry name" value="Zinc finger protein 33A"/>
    <property type="match status" value="1"/>
</dbReference>
<keyword evidence="8" id="KW-1185">Reference proteome</keyword>
<feature type="domain" description="C2H2-type" evidence="6">
    <location>
        <begin position="149"/>
        <end position="181"/>
    </location>
</feature>
<dbReference type="SMART" id="SM00355">
    <property type="entry name" value="ZnF_C2H2"/>
    <property type="match status" value="2"/>
</dbReference>
<dbReference type="GO" id="GO:0008270">
    <property type="term" value="F:zinc ion binding"/>
    <property type="evidence" value="ECO:0007669"/>
    <property type="project" value="UniProtKB-KW"/>
</dbReference>
<feature type="region of interest" description="Disordered" evidence="5">
    <location>
        <begin position="166"/>
        <end position="185"/>
    </location>
</feature>
<keyword evidence="2 4" id="KW-0863">Zinc-finger</keyword>
<dbReference type="InterPro" id="IPR036236">
    <property type="entry name" value="Znf_C2H2_sf"/>
</dbReference>
<gene>
    <name evidence="7" type="ORF">GTA08_BOTSDO03249</name>
</gene>
<dbReference type="SUPFAM" id="SSF57667">
    <property type="entry name" value="beta-beta-alpha zinc fingers"/>
    <property type="match status" value="1"/>
</dbReference>
<dbReference type="PROSITE" id="PS00028">
    <property type="entry name" value="ZINC_FINGER_C2H2_1"/>
    <property type="match status" value="1"/>
</dbReference>
<evidence type="ECO:0000313" key="7">
    <source>
        <dbReference type="EMBL" id="KAF4309338.1"/>
    </source>
</evidence>
<dbReference type="PROSITE" id="PS50157">
    <property type="entry name" value="ZINC_FINGER_C2H2_2"/>
    <property type="match status" value="2"/>
</dbReference>
<keyword evidence="3" id="KW-0862">Zinc</keyword>
<feature type="domain" description="C2H2-type" evidence="6">
    <location>
        <begin position="182"/>
        <end position="205"/>
    </location>
</feature>
<evidence type="ECO:0000313" key="8">
    <source>
        <dbReference type="Proteomes" id="UP000572817"/>
    </source>
</evidence>
<organism evidence="7 8">
    <name type="scientific">Botryosphaeria dothidea</name>
    <dbReference type="NCBI Taxonomy" id="55169"/>
    <lineage>
        <taxon>Eukaryota</taxon>
        <taxon>Fungi</taxon>
        <taxon>Dikarya</taxon>
        <taxon>Ascomycota</taxon>
        <taxon>Pezizomycotina</taxon>
        <taxon>Dothideomycetes</taxon>
        <taxon>Dothideomycetes incertae sedis</taxon>
        <taxon>Botryosphaeriales</taxon>
        <taxon>Botryosphaeriaceae</taxon>
        <taxon>Botryosphaeria</taxon>
    </lineage>
</organism>
<feature type="compositionally biased region" description="Polar residues" evidence="5">
    <location>
        <begin position="34"/>
        <end position="64"/>
    </location>
</feature>
<feature type="compositionally biased region" description="Basic and acidic residues" evidence="5">
    <location>
        <begin position="191"/>
        <end position="200"/>
    </location>
</feature>
<feature type="compositionally biased region" description="Basic residues" evidence="5">
    <location>
        <begin position="169"/>
        <end position="178"/>
    </location>
</feature>
<dbReference type="PANTHER" id="PTHR23235:SF120">
    <property type="entry name" value="KRUPPEL-LIKE FACTOR 15"/>
    <property type="match status" value="1"/>
</dbReference>
<reference evidence="7" key="1">
    <citation type="submission" date="2020-04" db="EMBL/GenBank/DDBJ databases">
        <title>Genome Assembly and Annotation of Botryosphaeria dothidea sdau 11-99, a Latent Pathogen of Apple Fruit Ring Rot in China.</title>
        <authorList>
            <person name="Yu C."/>
            <person name="Diao Y."/>
            <person name="Lu Q."/>
            <person name="Zhao J."/>
            <person name="Cui S."/>
            <person name="Peng C."/>
            <person name="He B."/>
            <person name="Liu H."/>
        </authorList>
    </citation>
    <scope>NUCLEOTIDE SEQUENCE [LARGE SCALE GENOMIC DNA]</scope>
    <source>
        <strain evidence="7">Sdau11-99</strain>
    </source>
</reference>
<dbReference type="OrthoDB" id="6365676at2759"/>
<dbReference type="AlphaFoldDB" id="A0A8H4IZE6"/>
<proteinExistence type="predicted"/>
<dbReference type="Pfam" id="PF00096">
    <property type="entry name" value="zf-C2H2"/>
    <property type="match status" value="1"/>
</dbReference>
<feature type="region of interest" description="Disordered" evidence="5">
    <location>
        <begin position="1"/>
        <end position="148"/>
    </location>
</feature>
<dbReference type="EMBL" id="WWBZ02000016">
    <property type="protein sequence ID" value="KAF4309338.1"/>
    <property type="molecule type" value="Genomic_DNA"/>
</dbReference>
<sequence length="313" mass="33959">MDGKNSVGRRISLLNEDCAAPANHRPSLEPGLRSRTSSYTSSPCLSPQTPQLLRSDSTDSTAMSPPSPGTPNYDFESQSPHSQMAPYYGGFTQEPSGYKQEPMMYSPPMMAPGFPHPQQTHVQNPYMRAPGPERQPMPPAQPRTKKNQYPCPLAAQFGCKDYFTTSGHAARHAKKHTGKKDAICPDCKKAFTRKDNMEQHRRTHATGGRQGRNASKADDDGRVKKSKAASRPKPSPIQAHSHAASLVDPNLPISPSSSFSSAAPSVQPIGSGYMSPQYSSMTFPPPEPFMISPTSPPTLSLDALALAASQRRE</sequence>